<dbReference type="SUPFAM" id="SSF111418">
    <property type="entry name" value="Hormone receptor domain"/>
    <property type="match status" value="1"/>
</dbReference>
<dbReference type="InterPro" id="IPR036445">
    <property type="entry name" value="GPCR_2_extracell_dom_sf"/>
</dbReference>
<dbReference type="Pfam" id="PF02793">
    <property type="entry name" value="HRM"/>
    <property type="match status" value="1"/>
</dbReference>
<dbReference type="EMBL" id="JAWQEG010002626">
    <property type="protein sequence ID" value="KAK3870655.1"/>
    <property type="molecule type" value="Genomic_DNA"/>
</dbReference>
<name>A0AAE1KFR7_PETCI</name>
<proteinExistence type="predicted"/>
<dbReference type="AlphaFoldDB" id="A0AAE1KFR7"/>
<gene>
    <name evidence="2" type="ORF">Pcinc_024125</name>
</gene>
<dbReference type="Proteomes" id="UP001286313">
    <property type="component" value="Unassembled WGS sequence"/>
</dbReference>
<evidence type="ECO:0000259" key="1">
    <source>
        <dbReference type="PROSITE" id="PS50227"/>
    </source>
</evidence>
<dbReference type="GO" id="GO:0004930">
    <property type="term" value="F:G protein-coupled receptor activity"/>
    <property type="evidence" value="ECO:0007669"/>
    <property type="project" value="InterPro"/>
</dbReference>
<dbReference type="Gene3D" id="4.10.1240.10">
    <property type="entry name" value="GPCR, family 2, extracellular hormone receptor domain"/>
    <property type="match status" value="1"/>
</dbReference>
<organism evidence="2 3">
    <name type="scientific">Petrolisthes cinctipes</name>
    <name type="common">Flat porcelain crab</name>
    <dbReference type="NCBI Taxonomy" id="88211"/>
    <lineage>
        <taxon>Eukaryota</taxon>
        <taxon>Metazoa</taxon>
        <taxon>Ecdysozoa</taxon>
        <taxon>Arthropoda</taxon>
        <taxon>Crustacea</taxon>
        <taxon>Multicrustacea</taxon>
        <taxon>Malacostraca</taxon>
        <taxon>Eumalacostraca</taxon>
        <taxon>Eucarida</taxon>
        <taxon>Decapoda</taxon>
        <taxon>Pleocyemata</taxon>
        <taxon>Anomura</taxon>
        <taxon>Galatheoidea</taxon>
        <taxon>Porcellanidae</taxon>
        <taxon>Petrolisthes</taxon>
    </lineage>
</organism>
<evidence type="ECO:0000313" key="2">
    <source>
        <dbReference type="EMBL" id="KAK3870655.1"/>
    </source>
</evidence>
<keyword evidence="3" id="KW-1185">Reference proteome</keyword>
<accession>A0AAE1KFR7</accession>
<dbReference type="GO" id="GO:0016020">
    <property type="term" value="C:membrane"/>
    <property type="evidence" value="ECO:0007669"/>
    <property type="project" value="InterPro"/>
</dbReference>
<comment type="caution">
    <text evidence="2">The sequence shown here is derived from an EMBL/GenBank/DDBJ whole genome shotgun (WGS) entry which is preliminary data.</text>
</comment>
<evidence type="ECO:0000313" key="3">
    <source>
        <dbReference type="Proteomes" id="UP001286313"/>
    </source>
</evidence>
<protein>
    <recommendedName>
        <fullName evidence="1">G-protein coupled receptors family 2 profile 1 domain-containing protein</fullName>
    </recommendedName>
</protein>
<sequence>MATDDPPHLLTLNNNNNNNNTTNLTSGGVDSDLSFQQMSPEGQQCMKDFWDSLPLDGIFCNATWDSLHCWPATKEGVIVAKACGDVFNDYPSLNEYPHGMSSVYAFDRIISTTNVSVHVSSHYAPFTLVHIFQFFL</sequence>
<dbReference type="InterPro" id="IPR001879">
    <property type="entry name" value="GPCR_2_extracellular_dom"/>
</dbReference>
<reference evidence="2" key="1">
    <citation type="submission" date="2023-10" db="EMBL/GenBank/DDBJ databases">
        <title>Genome assemblies of two species of porcelain crab, Petrolisthes cinctipes and Petrolisthes manimaculis (Anomura: Porcellanidae).</title>
        <authorList>
            <person name="Angst P."/>
        </authorList>
    </citation>
    <scope>NUCLEOTIDE SEQUENCE</scope>
    <source>
        <strain evidence="2">PB745_01</strain>
        <tissue evidence="2">Gill</tissue>
    </source>
</reference>
<dbReference type="PROSITE" id="PS50227">
    <property type="entry name" value="G_PROTEIN_RECEP_F2_3"/>
    <property type="match status" value="1"/>
</dbReference>
<feature type="domain" description="G-protein coupled receptors family 2 profile 1" evidence="1">
    <location>
        <begin position="44"/>
        <end position="94"/>
    </location>
</feature>